<dbReference type="GO" id="GO:0006353">
    <property type="term" value="P:DNA-templated transcription termination"/>
    <property type="evidence" value="ECO:0007669"/>
    <property type="project" value="InterPro"/>
</dbReference>
<dbReference type="RefSeq" id="WP_007001806.1">
    <property type="nucleotide sequence ID" value="NZ_JH992956.1"/>
</dbReference>
<comment type="similarity">
    <text evidence="1">Belongs to the NusB family.</text>
</comment>
<dbReference type="Proteomes" id="UP000009888">
    <property type="component" value="Unassembled WGS sequence"/>
</dbReference>
<evidence type="ECO:0000259" key="6">
    <source>
        <dbReference type="Pfam" id="PF01029"/>
    </source>
</evidence>
<dbReference type="InterPro" id="IPR035926">
    <property type="entry name" value="NusB-like_sf"/>
</dbReference>
<dbReference type="Pfam" id="PF01029">
    <property type="entry name" value="NusB"/>
    <property type="match status" value="1"/>
</dbReference>
<sequence length="212" mass="23534">MARKYKKEKGRSTQRHRALDVLFEADEKNLLSEEGILHLLEDRQEISTAQVPIGEFGSSIVEAYARHISNVDTLIEAASEDWAMDRMNGVDRNILRGATAEFIYLDTPRSALVPEWANLARSMSTERSVGFVMGVLNRVADIRERELAGGEEPAGEQAPEEVSDAALDAEVEASDFSDLTEELQKEIREGNIEILSKNDAVAESDEPEGEDL</sequence>
<dbReference type="eggNOG" id="COG0781">
    <property type="taxonomic scope" value="Bacteria"/>
</dbReference>
<dbReference type="InterPro" id="IPR006027">
    <property type="entry name" value="NusB_RsmB_TIM44"/>
</dbReference>
<dbReference type="SUPFAM" id="SSF48013">
    <property type="entry name" value="NusB-like"/>
    <property type="match status" value="1"/>
</dbReference>
<name>K9EBL2_9ACTO</name>
<evidence type="ECO:0000256" key="5">
    <source>
        <dbReference type="ARBA" id="ARBA00023163"/>
    </source>
</evidence>
<proteinExistence type="inferred from homology"/>
<protein>
    <submittedName>
        <fullName evidence="7">Transcription antitermination factor NusB</fullName>
    </submittedName>
</protein>
<keyword evidence="2" id="KW-0889">Transcription antitermination</keyword>
<dbReference type="PATRIC" id="fig|883066.3.peg.1663"/>
<keyword evidence="4" id="KW-0805">Transcription regulation</keyword>
<evidence type="ECO:0000256" key="1">
    <source>
        <dbReference type="ARBA" id="ARBA00005952"/>
    </source>
</evidence>
<dbReference type="PANTHER" id="PTHR11078:SF3">
    <property type="entry name" value="ANTITERMINATION NUSB DOMAIN-CONTAINING PROTEIN"/>
    <property type="match status" value="1"/>
</dbReference>
<evidence type="ECO:0000313" key="8">
    <source>
        <dbReference type="Proteomes" id="UP000009888"/>
    </source>
</evidence>
<dbReference type="Gene3D" id="1.10.940.10">
    <property type="entry name" value="NusB-like"/>
    <property type="match status" value="1"/>
</dbReference>
<organism evidence="7 8">
    <name type="scientific">Actinobaculum massiliense ACS-171-V-Col2</name>
    <dbReference type="NCBI Taxonomy" id="883066"/>
    <lineage>
        <taxon>Bacteria</taxon>
        <taxon>Bacillati</taxon>
        <taxon>Actinomycetota</taxon>
        <taxon>Actinomycetes</taxon>
        <taxon>Actinomycetales</taxon>
        <taxon>Actinomycetaceae</taxon>
        <taxon>Actinobaculum</taxon>
    </lineage>
</organism>
<accession>K9EBL2</accession>
<evidence type="ECO:0000256" key="3">
    <source>
        <dbReference type="ARBA" id="ARBA00022884"/>
    </source>
</evidence>
<gene>
    <name evidence="7" type="ORF">HMPREF9233_01601</name>
</gene>
<dbReference type="InterPro" id="IPR011605">
    <property type="entry name" value="NusB_fam"/>
</dbReference>
<reference evidence="7 8" key="1">
    <citation type="submission" date="2012-09" db="EMBL/GenBank/DDBJ databases">
        <title>The Genome Sequence of Actinobaculum massiliae ACS-171-V-COL2.</title>
        <authorList>
            <consortium name="The Broad Institute Genome Sequencing Platform"/>
            <person name="Earl A."/>
            <person name="Ward D."/>
            <person name="Feldgarden M."/>
            <person name="Gevers D."/>
            <person name="Saerens B."/>
            <person name="Vaneechoutte M."/>
            <person name="Walker B."/>
            <person name="Young S.K."/>
            <person name="Zeng Q."/>
            <person name="Gargeya S."/>
            <person name="Fitzgerald M."/>
            <person name="Haas B."/>
            <person name="Abouelleil A."/>
            <person name="Alvarado L."/>
            <person name="Arachchi H.M."/>
            <person name="Berlin A."/>
            <person name="Chapman S.B."/>
            <person name="Goldberg J."/>
            <person name="Griggs A."/>
            <person name="Gujja S."/>
            <person name="Hansen M."/>
            <person name="Howarth C."/>
            <person name="Imamovic A."/>
            <person name="Larimer J."/>
            <person name="McCowen C."/>
            <person name="Montmayeur A."/>
            <person name="Murphy C."/>
            <person name="Neiman D."/>
            <person name="Pearson M."/>
            <person name="Priest M."/>
            <person name="Roberts A."/>
            <person name="Saif S."/>
            <person name="Shea T."/>
            <person name="Sisk P."/>
            <person name="Sykes S."/>
            <person name="Wortman J."/>
            <person name="Nusbaum C."/>
            <person name="Birren B."/>
        </authorList>
    </citation>
    <scope>NUCLEOTIDE SEQUENCE [LARGE SCALE GENOMIC DNA]</scope>
    <source>
        <strain evidence="8">ACS-171-V-Col2</strain>
    </source>
</reference>
<keyword evidence="8" id="KW-1185">Reference proteome</keyword>
<evidence type="ECO:0000313" key="7">
    <source>
        <dbReference type="EMBL" id="EKU94654.1"/>
    </source>
</evidence>
<dbReference type="EMBL" id="AGWL01000008">
    <property type="protein sequence ID" value="EKU94654.1"/>
    <property type="molecule type" value="Genomic_DNA"/>
</dbReference>
<dbReference type="GO" id="GO:0031564">
    <property type="term" value="P:transcription antitermination"/>
    <property type="evidence" value="ECO:0007669"/>
    <property type="project" value="UniProtKB-KW"/>
</dbReference>
<dbReference type="AlphaFoldDB" id="K9EBL2"/>
<keyword evidence="5" id="KW-0804">Transcription</keyword>
<comment type="caution">
    <text evidence="7">The sequence shown here is derived from an EMBL/GenBank/DDBJ whole genome shotgun (WGS) entry which is preliminary data.</text>
</comment>
<dbReference type="STRING" id="202789.GCA_001457435_00503"/>
<feature type="domain" description="NusB/RsmB/TIM44" evidence="6">
    <location>
        <begin position="13"/>
        <end position="140"/>
    </location>
</feature>
<dbReference type="PANTHER" id="PTHR11078">
    <property type="entry name" value="N UTILIZATION SUBSTANCE PROTEIN B-RELATED"/>
    <property type="match status" value="1"/>
</dbReference>
<dbReference type="HOGENOM" id="CLU_087843_2_1_11"/>
<dbReference type="GO" id="GO:0003723">
    <property type="term" value="F:RNA binding"/>
    <property type="evidence" value="ECO:0007669"/>
    <property type="project" value="UniProtKB-KW"/>
</dbReference>
<dbReference type="GO" id="GO:0005829">
    <property type="term" value="C:cytosol"/>
    <property type="evidence" value="ECO:0007669"/>
    <property type="project" value="TreeGrafter"/>
</dbReference>
<evidence type="ECO:0000256" key="4">
    <source>
        <dbReference type="ARBA" id="ARBA00023015"/>
    </source>
</evidence>
<evidence type="ECO:0000256" key="2">
    <source>
        <dbReference type="ARBA" id="ARBA00022814"/>
    </source>
</evidence>
<keyword evidence="3" id="KW-0694">RNA-binding</keyword>